<name>A0A060DXX2_9PROT</name>
<dbReference type="Proteomes" id="UP000027186">
    <property type="component" value="Plasmid AbAZ39_p3"/>
</dbReference>
<keyword evidence="1" id="KW-0805">Transcription regulation</keyword>
<keyword evidence="2" id="KW-0238">DNA-binding</keyword>
<dbReference type="EMBL" id="CP007796">
    <property type="protein sequence ID" value="AIB15699.1"/>
    <property type="molecule type" value="Genomic_DNA"/>
</dbReference>
<evidence type="ECO:0000256" key="1">
    <source>
        <dbReference type="ARBA" id="ARBA00023015"/>
    </source>
</evidence>
<dbReference type="SUPFAM" id="SSF46689">
    <property type="entry name" value="Homeodomain-like"/>
    <property type="match status" value="1"/>
</dbReference>
<dbReference type="PANTHER" id="PTHR43280:SF32">
    <property type="entry name" value="TRANSCRIPTIONAL REGULATORY PROTEIN"/>
    <property type="match status" value="1"/>
</dbReference>
<dbReference type="EMBL" id="JBJLSN010000037">
    <property type="protein sequence ID" value="MFL7903804.1"/>
    <property type="molecule type" value="Genomic_DNA"/>
</dbReference>
<reference evidence="6 9" key="1">
    <citation type="journal article" date="2014" name="Genome Announc.">
        <title>Complete Genome Sequence of the Model Rhizosphere Strain Azospirillum brasilense Az39, Successfully Applied in Agriculture.</title>
        <authorList>
            <person name="Rivera D."/>
            <person name="Revale S."/>
            <person name="Molina R."/>
            <person name="Gualpa J."/>
            <person name="Puente M."/>
            <person name="Maroniche G."/>
            <person name="Paris G."/>
            <person name="Baker D."/>
            <person name="Clavijo B."/>
            <person name="McLay K."/>
            <person name="Spaepen S."/>
            <person name="Perticari A."/>
            <person name="Vazquez M."/>
            <person name="Wisniewski-Dye F."/>
            <person name="Watkins C."/>
            <person name="Martinez-Abarca F."/>
            <person name="Vanderleyden J."/>
            <person name="Cassan F."/>
        </authorList>
    </citation>
    <scope>NUCLEOTIDE SEQUENCE [LARGE SCALE GENOMIC DNA]</scope>
    <source>
        <strain evidence="6">Az39</strain>
        <plasmid evidence="6 9">AbAZ39_p3</plasmid>
    </source>
</reference>
<dbReference type="Proteomes" id="UP000236268">
    <property type="component" value="Unassembled WGS sequence"/>
</dbReference>
<evidence type="ECO:0000313" key="11">
    <source>
        <dbReference type="Proteomes" id="UP001628281"/>
    </source>
</evidence>
<evidence type="ECO:0000259" key="5">
    <source>
        <dbReference type="PROSITE" id="PS01124"/>
    </source>
</evidence>
<evidence type="ECO:0000313" key="9">
    <source>
        <dbReference type="Proteomes" id="UP000027186"/>
    </source>
</evidence>
<reference evidence="7 11" key="3">
    <citation type="submission" date="2024-11" db="EMBL/GenBank/DDBJ databases">
        <title>Draft genome sequences of two bacteria associated to sugarcane roots in Colombia.</title>
        <authorList>
            <person name="Pardo-Diaz S."/>
            <person name="Masmela-Mendoza J."/>
            <person name="Delgadillo-Duran P."/>
            <person name="Bautista E.J."/>
            <person name="Rojas-Tapias D.F."/>
        </authorList>
    </citation>
    <scope>NUCLEOTIDE SEQUENCE [LARGE SCALE GENOMIC DNA]</scope>
    <source>
        <strain evidence="7 11">Ap18</strain>
    </source>
</reference>
<dbReference type="GO" id="GO:0003700">
    <property type="term" value="F:DNA-binding transcription factor activity"/>
    <property type="evidence" value="ECO:0007669"/>
    <property type="project" value="InterPro"/>
</dbReference>
<accession>A0A2K1G017</accession>
<dbReference type="CDD" id="cd06999">
    <property type="entry name" value="cupin_HpaA-like_N"/>
    <property type="match status" value="1"/>
</dbReference>
<dbReference type="InterPro" id="IPR047264">
    <property type="entry name" value="Cupin_HpaA-like_N"/>
</dbReference>
<dbReference type="InterPro" id="IPR003313">
    <property type="entry name" value="AraC-bd"/>
</dbReference>
<dbReference type="SUPFAM" id="SSF51215">
    <property type="entry name" value="Regulatory protein AraC"/>
    <property type="match status" value="1"/>
</dbReference>
<geneLocation type="plasmid" evidence="6 9">
    <name>AbAZ39_p3</name>
</geneLocation>
<keyword evidence="4" id="KW-0804">Transcription</keyword>
<dbReference type="AlphaFoldDB" id="A0A060DXX2"/>
<sequence>MEKDAEGLAQTPSGMVPLFALYGEEARLTDAEFIHIEDIESRSRLYDWGIGSHTHRGLFQLVAVLDGGARVQIDDRVAEVAAPCVIVVPPAVVHSFQFQPGSHGYVLTVAEVMLFDGASAQSRPLFEALFLRPCLIDFTDAPAAAGRVAALLDQLMTEFRWPQLGRSAMCEWLLRGVLLLLERQRAAAAGADPAERVRTALFARFRALVEDHFTEHWTIPRYADALGITESRLNRLCRHLAGRSAFEVVQDRLLLEAKRRLVYIAAPVAMIAYELGFQDPGYFNRVFKKLTGKTPAAFRREARAG</sequence>
<proteinExistence type="predicted"/>
<reference evidence="8 10" key="2">
    <citation type="submission" date="2018-01" db="EMBL/GenBank/DDBJ databases">
        <title>Whole genome sequence of Azospirillum brasilense REC3 isolated from strawberry roots.</title>
        <authorList>
            <person name="Fontana C.A."/>
            <person name="Salazar S.M."/>
            <person name="Bassi D."/>
            <person name="Puglisi E."/>
            <person name="Lovaisa N.C."/>
            <person name="Toffoli L.M."/>
            <person name="Pedraza R."/>
            <person name="Cocconcelli P.S."/>
        </authorList>
    </citation>
    <scope>NUCLEOTIDE SEQUENCE [LARGE SCALE GENOMIC DNA]</scope>
    <source>
        <strain evidence="8 10">REC3</strain>
        <plasmid evidence="8">p8unnamed</plasmid>
    </source>
</reference>
<dbReference type="InterPro" id="IPR014710">
    <property type="entry name" value="RmlC-like_jellyroll"/>
</dbReference>
<dbReference type="InterPro" id="IPR020449">
    <property type="entry name" value="Tscrpt_reg_AraC-type_HTH"/>
</dbReference>
<dbReference type="InterPro" id="IPR009057">
    <property type="entry name" value="Homeodomain-like_sf"/>
</dbReference>
<evidence type="ECO:0000313" key="7">
    <source>
        <dbReference type="EMBL" id="MFL7903804.1"/>
    </source>
</evidence>
<gene>
    <name evidence="6" type="ORF">ABAZ39_27940</name>
    <name evidence="7" type="ORF">ACJ41P_21905</name>
    <name evidence="8" type="ORF">C1S70_14780</name>
</gene>
<dbReference type="Gene3D" id="1.10.10.60">
    <property type="entry name" value="Homeodomain-like"/>
    <property type="match status" value="1"/>
</dbReference>
<dbReference type="KEGG" id="abq:ABAZ39_27940"/>
<dbReference type="OrthoDB" id="9814125at2"/>
<evidence type="ECO:0000256" key="3">
    <source>
        <dbReference type="ARBA" id="ARBA00023159"/>
    </source>
</evidence>
<dbReference type="InterPro" id="IPR037923">
    <property type="entry name" value="HTH-like"/>
</dbReference>
<keyword evidence="6" id="KW-0614">Plasmid</keyword>
<dbReference type="RefSeq" id="WP_051658627.1">
    <property type="nucleotide sequence ID" value="NZ_CP007796.1"/>
</dbReference>
<evidence type="ECO:0000256" key="2">
    <source>
        <dbReference type="ARBA" id="ARBA00023125"/>
    </source>
</evidence>
<dbReference type="EMBL" id="POWG01000014">
    <property type="protein sequence ID" value="PNQ98133.1"/>
    <property type="molecule type" value="Genomic_DNA"/>
</dbReference>
<dbReference type="Pfam" id="PF02311">
    <property type="entry name" value="AraC_binding"/>
    <property type="match status" value="1"/>
</dbReference>
<dbReference type="Proteomes" id="UP001628281">
    <property type="component" value="Unassembled WGS sequence"/>
</dbReference>
<evidence type="ECO:0000256" key="4">
    <source>
        <dbReference type="ARBA" id="ARBA00023163"/>
    </source>
</evidence>
<evidence type="ECO:0000313" key="6">
    <source>
        <dbReference type="EMBL" id="AIB15699.1"/>
    </source>
</evidence>
<keyword evidence="3" id="KW-0010">Activator</keyword>
<dbReference type="Gene3D" id="2.60.120.10">
    <property type="entry name" value="Jelly Rolls"/>
    <property type="match status" value="1"/>
</dbReference>
<accession>A0A060DXX2</accession>
<dbReference type="SMART" id="SM00342">
    <property type="entry name" value="HTH_ARAC"/>
    <property type="match status" value="1"/>
</dbReference>
<dbReference type="GO" id="GO:0043565">
    <property type="term" value="F:sequence-specific DNA binding"/>
    <property type="evidence" value="ECO:0007669"/>
    <property type="project" value="InterPro"/>
</dbReference>
<dbReference type="InterPro" id="IPR018060">
    <property type="entry name" value="HTH_AraC"/>
</dbReference>
<dbReference type="PROSITE" id="PS01124">
    <property type="entry name" value="HTH_ARAC_FAMILY_2"/>
    <property type="match status" value="1"/>
</dbReference>
<organism evidence="6 9">
    <name type="scientific">Azospirillum argentinense</name>
    <dbReference type="NCBI Taxonomy" id="2970906"/>
    <lineage>
        <taxon>Bacteria</taxon>
        <taxon>Pseudomonadati</taxon>
        <taxon>Pseudomonadota</taxon>
        <taxon>Alphaproteobacteria</taxon>
        <taxon>Rhodospirillales</taxon>
        <taxon>Azospirillaceae</taxon>
        <taxon>Azospirillum</taxon>
    </lineage>
</organism>
<geneLocation type="plasmid" evidence="8">
    <name>p8unnamed</name>
</geneLocation>
<dbReference type="Pfam" id="PF12833">
    <property type="entry name" value="HTH_18"/>
    <property type="match status" value="1"/>
</dbReference>
<protein>
    <submittedName>
        <fullName evidence="6">AraC family transcriptional regulator</fullName>
    </submittedName>
    <submittedName>
        <fullName evidence="7">Helix-turn-helix domain-containing protein</fullName>
    </submittedName>
</protein>
<keyword evidence="11" id="KW-1185">Reference proteome</keyword>
<dbReference type="PANTHER" id="PTHR43280">
    <property type="entry name" value="ARAC-FAMILY TRANSCRIPTIONAL REGULATOR"/>
    <property type="match status" value="1"/>
</dbReference>
<feature type="domain" description="HTH araC/xylS-type" evidence="5">
    <location>
        <begin position="203"/>
        <end position="301"/>
    </location>
</feature>
<evidence type="ECO:0000313" key="10">
    <source>
        <dbReference type="Proteomes" id="UP000236268"/>
    </source>
</evidence>
<evidence type="ECO:0000313" key="8">
    <source>
        <dbReference type="EMBL" id="PNQ98133.1"/>
    </source>
</evidence>
<dbReference type="PRINTS" id="PR00032">
    <property type="entry name" value="HTHARAC"/>
</dbReference>